<feature type="chain" id="PRO_5046773689" evidence="3">
    <location>
        <begin position="20"/>
        <end position="386"/>
    </location>
</feature>
<dbReference type="Proteomes" id="UP001479436">
    <property type="component" value="Unassembled WGS sequence"/>
</dbReference>
<dbReference type="Pfam" id="PF01522">
    <property type="entry name" value="Polysacc_deac_1"/>
    <property type="match status" value="1"/>
</dbReference>
<dbReference type="PANTHER" id="PTHR10587">
    <property type="entry name" value="GLYCOSYL TRANSFERASE-RELATED"/>
    <property type="match status" value="1"/>
</dbReference>
<organism evidence="5 6">
    <name type="scientific">Basidiobolus ranarum</name>
    <dbReference type="NCBI Taxonomy" id="34480"/>
    <lineage>
        <taxon>Eukaryota</taxon>
        <taxon>Fungi</taxon>
        <taxon>Fungi incertae sedis</taxon>
        <taxon>Zoopagomycota</taxon>
        <taxon>Entomophthoromycotina</taxon>
        <taxon>Basidiobolomycetes</taxon>
        <taxon>Basidiobolales</taxon>
        <taxon>Basidiobolaceae</taxon>
        <taxon>Basidiobolus</taxon>
    </lineage>
</organism>
<keyword evidence="3" id="KW-0732">Signal</keyword>
<evidence type="ECO:0000256" key="1">
    <source>
        <dbReference type="ARBA" id="ARBA00022723"/>
    </source>
</evidence>
<sequence length="386" mass="41355">MKYQITALLAFAFATQVVAQEPLATINPAWTKQYDLSKVPKGSLKQPGAGTCEKTDCGPGECEKCWESCGNCPKPEDVYGCKAGQWALTFDDGPSEHTTELLDILKAANVKATFLMTGLNVVKFPEVVKRAYNEGHQISQHTWSHPHLMSLSNAQIIAEVRATEDAIFNVTGVKPAFIRPPYGEADDRVKGVLTAMGYHNLLWNMDTLDWDIVAKKEDPSLILKSFQNALAKGTDLNAHDDKGYISLQHDLYVETVKKVPEIEKLLAQHDFHFVLTHECIDAFPYKDNATIPSANSTASSALASATATATASISSAISSAISSTGATSTKAASSVKVSVTPASSAAATSSDSDLKAGTSNLKSGSNIIQMSELVLGFSMVIGSLFM</sequence>
<feature type="domain" description="NodB homology" evidence="4">
    <location>
        <begin position="84"/>
        <end position="274"/>
    </location>
</feature>
<dbReference type="PANTHER" id="PTHR10587:SF133">
    <property type="entry name" value="CHITIN DEACETYLASE 1-RELATED"/>
    <property type="match status" value="1"/>
</dbReference>
<gene>
    <name evidence="5" type="primary">CDA2_22</name>
    <name evidence="5" type="ORF">K7432_009550</name>
</gene>
<evidence type="ECO:0000256" key="3">
    <source>
        <dbReference type="SAM" id="SignalP"/>
    </source>
</evidence>
<keyword evidence="6" id="KW-1185">Reference proteome</keyword>
<dbReference type="EMBL" id="JASJQH010000596">
    <property type="protein sequence ID" value="KAK9763613.1"/>
    <property type="molecule type" value="Genomic_DNA"/>
</dbReference>
<dbReference type="SUPFAM" id="SSF88713">
    <property type="entry name" value="Glycoside hydrolase/deacetylase"/>
    <property type="match status" value="1"/>
</dbReference>
<comment type="caution">
    <text evidence="5">The sequence shown here is derived from an EMBL/GenBank/DDBJ whole genome shotgun (WGS) entry which is preliminary data.</text>
</comment>
<proteinExistence type="predicted"/>
<dbReference type="InterPro" id="IPR011330">
    <property type="entry name" value="Glyco_hydro/deAcase_b/a-brl"/>
</dbReference>
<dbReference type="EC" id="3.5.1.41" evidence="5"/>
<evidence type="ECO:0000256" key="2">
    <source>
        <dbReference type="ARBA" id="ARBA00022801"/>
    </source>
</evidence>
<dbReference type="GO" id="GO:0004099">
    <property type="term" value="F:chitin deacetylase activity"/>
    <property type="evidence" value="ECO:0007669"/>
    <property type="project" value="UniProtKB-EC"/>
</dbReference>
<name>A0ABR2WQ21_9FUNG</name>
<protein>
    <submittedName>
        <fullName evidence="5">Chitin deacetylase</fullName>
        <ecNumber evidence="5">3.5.1.41</ecNumber>
    </submittedName>
</protein>
<keyword evidence="1" id="KW-0479">Metal-binding</keyword>
<evidence type="ECO:0000313" key="6">
    <source>
        <dbReference type="Proteomes" id="UP001479436"/>
    </source>
</evidence>
<reference evidence="5 6" key="1">
    <citation type="submission" date="2023-04" db="EMBL/GenBank/DDBJ databases">
        <title>Genome of Basidiobolus ranarum AG-B5.</title>
        <authorList>
            <person name="Stajich J.E."/>
            <person name="Carter-House D."/>
            <person name="Gryganskyi A."/>
        </authorList>
    </citation>
    <scope>NUCLEOTIDE SEQUENCE [LARGE SCALE GENOMIC DNA]</scope>
    <source>
        <strain evidence="5 6">AG-B5</strain>
    </source>
</reference>
<dbReference type="Gene3D" id="3.20.20.370">
    <property type="entry name" value="Glycoside hydrolase/deacetylase"/>
    <property type="match status" value="1"/>
</dbReference>
<dbReference type="PROSITE" id="PS51677">
    <property type="entry name" value="NODB"/>
    <property type="match status" value="1"/>
</dbReference>
<evidence type="ECO:0000259" key="4">
    <source>
        <dbReference type="PROSITE" id="PS51677"/>
    </source>
</evidence>
<keyword evidence="2 5" id="KW-0378">Hydrolase</keyword>
<dbReference type="InterPro" id="IPR050248">
    <property type="entry name" value="Polysacc_deacetylase_ArnD"/>
</dbReference>
<accession>A0ABR2WQ21</accession>
<dbReference type="InterPro" id="IPR002509">
    <property type="entry name" value="NODB_dom"/>
</dbReference>
<evidence type="ECO:0000313" key="5">
    <source>
        <dbReference type="EMBL" id="KAK9763613.1"/>
    </source>
</evidence>
<feature type="signal peptide" evidence="3">
    <location>
        <begin position="1"/>
        <end position="19"/>
    </location>
</feature>